<name>A0A1B9GN71_9TREE</name>
<dbReference type="Pfam" id="PF04230">
    <property type="entry name" value="PS_pyruv_trans"/>
    <property type="match status" value="1"/>
</dbReference>
<dbReference type="EMBL" id="KI669508">
    <property type="protein sequence ID" value="OCF32476.1"/>
    <property type="molecule type" value="Genomic_DNA"/>
</dbReference>
<reference evidence="3 4" key="1">
    <citation type="submission" date="2013-07" db="EMBL/GenBank/DDBJ databases">
        <title>The Genome Sequence of Cryptococcus heveanensis BCC8398.</title>
        <authorList>
            <consortium name="The Broad Institute Genome Sequencing Platform"/>
            <person name="Cuomo C."/>
            <person name="Litvintseva A."/>
            <person name="Chen Y."/>
            <person name="Heitman J."/>
            <person name="Sun S."/>
            <person name="Springer D."/>
            <person name="Dromer F."/>
            <person name="Young S.K."/>
            <person name="Zeng Q."/>
            <person name="Gargeya S."/>
            <person name="Fitzgerald M."/>
            <person name="Abouelleil A."/>
            <person name="Alvarado L."/>
            <person name="Berlin A.M."/>
            <person name="Chapman S.B."/>
            <person name="Dewar J."/>
            <person name="Goldberg J."/>
            <person name="Griggs A."/>
            <person name="Gujja S."/>
            <person name="Hansen M."/>
            <person name="Howarth C."/>
            <person name="Imamovic A."/>
            <person name="Larimer J."/>
            <person name="McCowan C."/>
            <person name="Murphy C."/>
            <person name="Pearson M."/>
            <person name="Priest M."/>
            <person name="Roberts A."/>
            <person name="Saif S."/>
            <person name="Shea T."/>
            <person name="Sykes S."/>
            <person name="Wortman J."/>
            <person name="Nusbaum C."/>
            <person name="Birren B."/>
        </authorList>
    </citation>
    <scope>NUCLEOTIDE SEQUENCE [LARGE SCALE GENOMIC DNA]</scope>
    <source>
        <strain evidence="3 4">BCC8398</strain>
    </source>
</reference>
<keyword evidence="1" id="KW-0812">Transmembrane</keyword>
<organism evidence="3 4">
    <name type="scientific">Kwoniella heveanensis BCC8398</name>
    <dbReference type="NCBI Taxonomy" id="1296120"/>
    <lineage>
        <taxon>Eukaryota</taxon>
        <taxon>Fungi</taxon>
        <taxon>Dikarya</taxon>
        <taxon>Basidiomycota</taxon>
        <taxon>Agaricomycotina</taxon>
        <taxon>Tremellomycetes</taxon>
        <taxon>Tremellales</taxon>
        <taxon>Cryptococcaceae</taxon>
        <taxon>Kwoniella</taxon>
    </lineage>
</organism>
<dbReference type="OrthoDB" id="414175at2759"/>
<proteinExistence type="predicted"/>
<dbReference type="AlphaFoldDB" id="A0A1B9GN71"/>
<evidence type="ECO:0000259" key="2">
    <source>
        <dbReference type="Pfam" id="PF04230"/>
    </source>
</evidence>
<evidence type="ECO:0000313" key="3">
    <source>
        <dbReference type="EMBL" id="OCF32476.1"/>
    </source>
</evidence>
<keyword evidence="1" id="KW-1133">Transmembrane helix</keyword>
<feature type="domain" description="Polysaccharide pyruvyl transferase" evidence="2">
    <location>
        <begin position="82"/>
        <end position="230"/>
    </location>
</feature>
<keyword evidence="4" id="KW-1185">Reference proteome</keyword>
<protein>
    <recommendedName>
        <fullName evidence="2">Polysaccharide pyruvyl transferase domain-containing protein</fullName>
    </recommendedName>
</protein>
<dbReference type="Proteomes" id="UP000092666">
    <property type="component" value="Unassembled WGS sequence"/>
</dbReference>
<accession>A0A1B9GN71</accession>
<keyword evidence="1" id="KW-0472">Membrane</keyword>
<sequence>MFLSPSRRNRFIFLAVICSALLFFFYPSTDNVYEHLSSHLSRHSTPCLNAIQHQRQVLLSSYGKSLSGVTHIALLDVPWHHNSGDSAIWLGELSLLEALGIEVRYMSTYSDYNQAEMDKSLEDIPEKNVAIMLHGGGNFGDIWGGHQEFRNRMMYELKDRKIRHFPQTFEFNVEKPSKLFKDSIKAYSSHPDVEVIARDSESYEYFLEHFQGVPVKLTPDAALFIGYNQNSVFTPPIMRAPGTNMRILDLGGRMKYEYTPAPSPYAGLPESERNPFGWPLMSFAAQPETDVLIVARGDKEGGQSRQDVSMWAPGLKPYEVVVKDWDDDWGRIQRPKKANSGLTDNGVPGGTTNFLDYWTQASLLRVQWAMVMITSGKIIISDRLHTNIMAILLGNGHVVVESGHLRKVEKVSNTWLSSCLISPAELEDIAQGKPRTTDANTVFVHEDHEAIEAAKALLQGQDHGVRWSRVVE</sequence>
<feature type="transmembrane region" description="Helical" evidence="1">
    <location>
        <begin position="12"/>
        <end position="29"/>
    </location>
</feature>
<evidence type="ECO:0000256" key="1">
    <source>
        <dbReference type="SAM" id="Phobius"/>
    </source>
</evidence>
<dbReference type="InterPro" id="IPR007345">
    <property type="entry name" value="Polysacch_pyruvyl_Trfase"/>
</dbReference>
<evidence type="ECO:0000313" key="4">
    <source>
        <dbReference type="Proteomes" id="UP000092666"/>
    </source>
</evidence>
<gene>
    <name evidence="3" type="ORF">I316_05903</name>
</gene>
<reference evidence="4" key="2">
    <citation type="submission" date="2013-12" db="EMBL/GenBank/DDBJ databases">
        <title>Evolution of pathogenesis and genome organization in the Tremellales.</title>
        <authorList>
            <person name="Cuomo C."/>
            <person name="Litvintseva A."/>
            <person name="Heitman J."/>
            <person name="Chen Y."/>
            <person name="Sun S."/>
            <person name="Springer D."/>
            <person name="Dromer F."/>
            <person name="Young S."/>
            <person name="Zeng Q."/>
            <person name="Chapman S."/>
            <person name="Gujja S."/>
            <person name="Saif S."/>
            <person name="Birren B."/>
        </authorList>
    </citation>
    <scope>NUCLEOTIDE SEQUENCE [LARGE SCALE GENOMIC DNA]</scope>
    <source>
        <strain evidence="4">BCC8398</strain>
    </source>
</reference>